<dbReference type="AlphaFoldDB" id="A0A317C7V1"/>
<comment type="subcellular location">
    <subcellularLocation>
        <location evidence="1 9">Cell inner membrane</location>
        <topology evidence="1 9">Multi-pass membrane protein</topology>
    </subcellularLocation>
</comment>
<organism evidence="12 13">
    <name type="scientific">Leucothrix arctica</name>
    <dbReference type="NCBI Taxonomy" id="1481894"/>
    <lineage>
        <taxon>Bacteria</taxon>
        <taxon>Pseudomonadati</taxon>
        <taxon>Pseudomonadota</taxon>
        <taxon>Gammaproteobacteria</taxon>
        <taxon>Thiotrichales</taxon>
        <taxon>Thiotrichaceae</taxon>
        <taxon>Leucothrix</taxon>
    </lineage>
</organism>
<dbReference type="InterPro" id="IPR003004">
    <property type="entry name" value="GspF/PilC"/>
</dbReference>
<evidence type="ECO:0000256" key="7">
    <source>
        <dbReference type="ARBA" id="ARBA00022989"/>
    </source>
</evidence>
<evidence type="ECO:0000256" key="3">
    <source>
        <dbReference type="ARBA" id="ARBA00022448"/>
    </source>
</evidence>
<accession>A0A317C7V1</accession>
<dbReference type="OrthoDB" id="9805682at2"/>
<dbReference type="PANTHER" id="PTHR30012">
    <property type="entry name" value="GENERAL SECRETION PATHWAY PROTEIN"/>
    <property type="match status" value="1"/>
</dbReference>
<keyword evidence="3 9" id="KW-0813">Transport</keyword>
<evidence type="ECO:0000259" key="11">
    <source>
        <dbReference type="Pfam" id="PF00482"/>
    </source>
</evidence>
<evidence type="ECO:0000256" key="9">
    <source>
        <dbReference type="RuleBase" id="RU003923"/>
    </source>
</evidence>
<evidence type="ECO:0000313" key="12">
    <source>
        <dbReference type="EMBL" id="PWQ94548.1"/>
    </source>
</evidence>
<dbReference type="Proteomes" id="UP000245506">
    <property type="component" value="Unassembled WGS sequence"/>
</dbReference>
<dbReference type="InterPro" id="IPR042094">
    <property type="entry name" value="T2SS_GspF_sf"/>
</dbReference>
<evidence type="ECO:0000256" key="8">
    <source>
        <dbReference type="ARBA" id="ARBA00023136"/>
    </source>
</evidence>
<dbReference type="GO" id="GO:0005886">
    <property type="term" value="C:plasma membrane"/>
    <property type="evidence" value="ECO:0007669"/>
    <property type="project" value="UniProtKB-SubCell"/>
</dbReference>
<gene>
    <name evidence="12" type="ORF">DKT75_14725</name>
</gene>
<dbReference type="Pfam" id="PF00482">
    <property type="entry name" value="T2SSF"/>
    <property type="match status" value="2"/>
</dbReference>
<feature type="transmembrane region" description="Helical" evidence="10">
    <location>
        <begin position="176"/>
        <end position="203"/>
    </location>
</feature>
<feature type="domain" description="Type II secretion system protein GspF" evidence="11">
    <location>
        <begin position="74"/>
        <end position="197"/>
    </location>
</feature>
<sequence length="409" mass="44889">MATLAKSSAPKEVPTFIWEGKNKAGVKVRGEEQSANANMLRATLRRRGINPKWIKPKRKPLMGGTIKPADIAHFARQLTAMMRSGIPLVQSLELIGNGHENAAMQTLIKKLRSDIESGADLGTALSYHPKHFDDLFVSLVKAGEHSGALEDMLEKIATYKEKTESMKAKVKKAMMYPIMVLIMALVVSAIMLIFVIPQFQSIFDGFGADLPAFTLWVIGLSEWLQSSWWQPILGVVVIGFAFKQAKLRSEKFNVLIDTVVLKIPVMGIIIEKSAIARFSRTLSTMFAAGVPMVEAMDSVAGSTGNRLFANATLQIKDDISKGVQLNTSMLTSQRFPSMVVQMTKIGEESGRLEEMLNKVADYFEEQVDDLVDTLSKQIEPLVMAVLGVIVGGLVIAMYLPIFKLGAVVG</sequence>
<evidence type="ECO:0000256" key="6">
    <source>
        <dbReference type="ARBA" id="ARBA00022692"/>
    </source>
</evidence>
<dbReference type="PANTHER" id="PTHR30012:SF7">
    <property type="entry name" value="PROTEIN TRANSPORT PROTEIN HOFC HOMOLOG"/>
    <property type="match status" value="1"/>
</dbReference>
<dbReference type="PROSITE" id="PS00874">
    <property type="entry name" value="T2SP_F"/>
    <property type="match status" value="1"/>
</dbReference>
<dbReference type="FunFam" id="1.20.81.30:FF:000001">
    <property type="entry name" value="Type II secretion system protein F"/>
    <property type="match status" value="2"/>
</dbReference>
<dbReference type="EMBL" id="QGKL01000039">
    <property type="protein sequence ID" value="PWQ94548.1"/>
    <property type="molecule type" value="Genomic_DNA"/>
</dbReference>
<keyword evidence="8 10" id="KW-0472">Membrane</keyword>
<dbReference type="InterPro" id="IPR001992">
    <property type="entry name" value="T2SS_GspF/T4SS_PilC_CS"/>
</dbReference>
<feature type="transmembrane region" description="Helical" evidence="10">
    <location>
        <begin position="223"/>
        <end position="242"/>
    </location>
</feature>
<feature type="domain" description="Type II secretion system protein GspF" evidence="11">
    <location>
        <begin position="278"/>
        <end position="400"/>
    </location>
</feature>
<keyword evidence="6 9" id="KW-0812">Transmembrane</keyword>
<comment type="similarity">
    <text evidence="2 9">Belongs to the GSP F family.</text>
</comment>
<name>A0A317C7V1_9GAMM</name>
<evidence type="ECO:0000313" key="13">
    <source>
        <dbReference type="Proteomes" id="UP000245506"/>
    </source>
</evidence>
<evidence type="ECO:0000256" key="10">
    <source>
        <dbReference type="SAM" id="Phobius"/>
    </source>
</evidence>
<keyword evidence="13" id="KW-1185">Reference proteome</keyword>
<reference evidence="12 13" key="1">
    <citation type="submission" date="2018-05" db="EMBL/GenBank/DDBJ databases">
        <title>Leucothrix arctica sp. nov., isolated from Arctic seawater.</title>
        <authorList>
            <person name="Choi A."/>
            <person name="Baek K."/>
        </authorList>
    </citation>
    <scope>NUCLEOTIDE SEQUENCE [LARGE SCALE GENOMIC DNA]</scope>
    <source>
        <strain evidence="12 13">IMCC9719</strain>
    </source>
</reference>
<dbReference type="GO" id="GO:0015628">
    <property type="term" value="P:protein secretion by the type II secretion system"/>
    <property type="evidence" value="ECO:0007669"/>
    <property type="project" value="TreeGrafter"/>
</dbReference>
<dbReference type="Gene3D" id="1.20.81.30">
    <property type="entry name" value="Type II secretion system (T2SS), domain F"/>
    <property type="match status" value="2"/>
</dbReference>
<evidence type="ECO:0000256" key="5">
    <source>
        <dbReference type="ARBA" id="ARBA00022519"/>
    </source>
</evidence>
<evidence type="ECO:0000256" key="4">
    <source>
        <dbReference type="ARBA" id="ARBA00022475"/>
    </source>
</evidence>
<keyword evidence="7 10" id="KW-1133">Transmembrane helix</keyword>
<keyword evidence="5" id="KW-0997">Cell inner membrane</keyword>
<protein>
    <submittedName>
        <fullName evidence="12">Type II secretion system protein F</fullName>
    </submittedName>
</protein>
<evidence type="ECO:0000256" key="2">
    <source>
        <dbReference type="ARBA" id="ARBA00005745"/>
    </source>
</evidence>
<dbReference type="PRINTS" id="PR00812">
    <property type="entry name" value="BCTERIALGSPF"/>
</dbReference>
<evidence type="ECO:0000256" key="1">
    <source>
        <dbReference type="ARBA" id="ARBA00004429"/>
    </source>
</evidence>
<dbReference type="RefSeq" id="WP_109824197.1">
    <property type="nucleotide sequence ID" value="NZ_QGKL01000039.1"/>
</dbReference>
<dbReference type="InterPro" id="IPR018076">
    <property type="entry name" value="T2SS_GspF_dom"/>
</dbReference>
<proteinExistence type="inferred from homology"/>
<comment type="caution">
    <text evidence="12">The sequence shown here is derived from an EMBL/GenBank/DDBJ whole genome shotgun (WGS) entry which is preliminary data.</text>
</comment>
<keyword evidence="4" id="KW-1003">Cell membrane</keyword>
<feature type="transmembrane region" description="Helical" evidence="10">
    <location>
        <begin position="381"/>
        <end position="401"/>
    </location>
</feature>